<feature type="region of interest" description="Disordered" evidence="7">
    <location>
        <begin position="1828"/>
        <end position="1875"/>
    </location>
</feature>
<protein>
    <recommendedName>
        <fullName evidence="10">Reverse transcriptase Ty1/copia-type domain-containing protein</fullName>
    </recommendedName>
</protein>
<name>A0A9P1C8Y3_9DINO</name>
<comment type="subcellular location">
    <subcellularLocation>
        <location evidence="1">Membrane</location>
        <topology evidence="1">Multi-pass membrane protein</topology>
    </subcellularLocation>
</comment>
<evidence type="ECO:0000256" key="6">
    <source>
        <dbReference type="SAM" id="Coils"/>
    </source>
</evidence>
<feature type="compositionally biased region" description="Basic and acidic residues" evidence="7">
    <location>
        <begin position="1855"/>
        <end position="1875"/>
    </location>
</feature>
<comment type="caution">
    <text evidence="11">The sequence shown here is derived from an EMBL/GenBank/DDBJ whole genome shotgun (WGS) entry which is preliminary data.</text>
</comment>
<dbReference type="EMBL" id="CAMXCT020001125">
    <property type="protein sequence ID" value="CAL1140400.1"/>
    <property type="molecule type" value="Genomic_DNA"/>
</dbReference>
<reference evidence="11" key="1">
    <citation type="submission" date="2022-10" db="EMBL/GenBank/DDBJ databases">
        <authorList>
            <person name="Chen Y."/>
            <person name="Dougan E. K."/>
            <person name="Chan C."/>
            <person name="Rhodes N."/>
            <person name="Thang M."/>
        </authorList>
    </citation>
    <scope>NUCLEOTIDE SEQUENCE</scope>
</reference>
<feature type="region of interest" description="Disordered" evidence="7">
    <location>
        <begin position="1121"/>
        <end position="1166"/>
    </location>
</feature>
<feature type="compositionally biased region" description="Polar residues" evidence="7">
    <location>
        <begin position="1142"/>
        <end position="1151"/>
    </location>
</feature>
<dbReference type="InterPro" id="IPR004710">
    <property type="entry name" value="Bilac:Na_transpt"/>
</dbReference>
<feature type="transmembrane region" description="Helical" evidence="8">
    <location>
        <begin position="1714"/>
        <end position="1735"/>
    </location>
</feature>
<evidence type="ECO:0000256" key="5">
    <source>
        <dbReference type="ARBA" id="ARBA00023136"/>
    </source>
</evidence>
<proteinExistence type="inferred from homology"/>
<evidence type="ECO:0000256" key="4">
    <source>
        <dbReference type="ARBA" id="ARBA00022989"/>
    </source>
</evidence>
<dbReference type="Pfam" id="PF01758">
    <property type="entry name" value="SBF"/>
    <property type="match status" value="1"/>
</dbReference>
<dbReference type="EMBL" id="CAMXCT030001125">
    <property type="protein sequence ID" value="CAL4774337.1"/>
    <property type="molecule type" value="Genomic_DNA"/>
</dbReference>
<keyword evidence="13" id="KW-1185">Reference proteome</keyword>
<feature type="signal peptide" evidence="9">
    <location>
        <begin position="1"/>
        <end position="23"/>
    </location>
</feature>
<feature type="transmembrane region" description="Helical" evidence="8">
    <location>
        <begin position="1559"/>
        <end position="1582"/>
    </location>
</feature>
<evidence type="ECO:0000256" key="3">
    <source>
        <dbReference type="ARBA" id="ARBA00022692"/>
    </source>
</evidence>
<evidence type="ECO:0000313" key="12">
    <source>
        <dbReference type="EMBL" id="CAL1140400.1"/>
    </source>
</evidence>
<dbReference type="OrthoDB" id="444652at2759"/>
<feature type="chain" id="PRO_5043270205" description="Reverse transcriptase Ty1/copia-type domain-containing protein" evidence="9">
    <location>
        <begin position="24"/>
        <end position="1875"/>
    </location>
</feature>
<evidence type="ECO:0000313" key="13">
    <source>
        <dbReference type="Proteomes" id="UP001152797"/>
    </source>
</evidence>
<evidence type="ECO:0000256" key="8">
    <source>
        <dbReference type="SAM" id="Phobius"/>
    </source>
</evidence>
<feature type="domain" description="Reverse transcriptase Ty1/copia-type" evidence="10">
    <location>
        <begin position="1272"/>
        <end position="1495"/>
    </location>
</feature>
<feature type="transmembrane region" description="Helical" evidence="8">
    <location>
        <begin position="1781"/>
        <end position="1800"/>
    </location>
</feature>
<feature type="compositionally biased region" description="Low complexity" evidence="7">
    <location>
        <begin position="835"/>
        <end position="844"/>
    </location>
</feature>
<evidence type="ECO:0000256" key="2">
    <source>
        <dbReference type="ARBA" id="ARBA00006528"/>
    </source>
</evidence>
<comment type="similarity">
    <text evidence="2">Belongs to the bile acid:sodium symporter (BASS) (TC 2.A.28) family.</text>
</comment>
<dbReference type="InterPro" id="IPR038770">
    <property type="entry name" value="Na+/solute_symporter_sf"/>
</dbReference>
<feature type="transmembrane region" description="Helical" evidence="8">
    <location>
        <begin position="1588"/>
        <end position="1608"/>
    </location>
</feature>
<sequence length="1875" mass="209871">MKLVFSIAAQALLFLLLAGLSGSVDMDTLRKRPPWNTSGRMSSSVMRSKDGVPRWNGDASQFQEYEDMCLQWEQSIAHHKRYLCAPRLIAELGRTARKFVVGKKPDWVSYNGGVAYFLGHLRRHLGRPQIPELSEHLNRYFRQSKRQKHETMNTYIVRKTETYARARQALARVQEAFDRRQDRHDQWGRGGGYQSWHWGTWSSRQSYEGGDESLGEPGQEASEPTEGQDQNTEGHDGGRESRDGRSGSEWGSSYTRSYHPEDEDWTLQTPELLPDFLQGWYLLADSGLTSQEKNMIQTAVAGDFSLLRIAQELRTQWPEDDLVQRDNNQKHSGFWHDDAFSDDDEPNHMSANALVNEGMNDEGLALVTQAVEEAEEALALIQQGKRTLKEARAKQHQVRMNRQYYKTKTYETKTADKKQGMACFRCGGPHRVRDCPDRQAPSGSSAQMTDEAAPFVCFTQGTSEAYQAMSCDEAPAPLMTTEQAVTAGYGIVDGGATRTIGSTYALEAIASENFKKRQDGGVLEVDCQNTPKFGFGNSSVDTCVSTAKMKIYADSKPGVLQVHALDRGQGPVLLSISTLRALKAVIDFESDLIVFRALDDKKAIQATRSQAGHQLLPLTDDLYRDAVACHQRVPSLREIRNVILFVIHRSATMSKAPTKIELIEAIESLGETPPSSWTMVELKTRLAELKEEHGLDNKTLRVKTELQEWTIKLNKAATKKAYLQAFCQDSLGLKITGCETIDQLKRAGLEKIYMIAKPHPSDGVGFGAHASLTYDEIRLAQSEYCKWVVTTAAEGGCNYRLSRLARWLEMEATAGPKKPVPKVGPRKSKAPSNRSHSPSAASTMSSQAIAMMTTMMHTIESLKEEVEHLKEEKPHKKATGGVLTPREEKLCLKVLMEKLVILDPTMTAEEALAESVRVFNNRELVRGYSPIQHALGRAPDETGRFIHSLCSPLPEVLLENPNGEFKRNVERMKHAEQALSEWQAQQKVTKALNSRGQRLMDYRPGDLIYYWRKQIKGEPANKNGKFLGPARILATESKRDPNGALRKGSAIWCVRGRRVIKCCVEQLRPASKREELLEHLGEGEPEAPWTFPRITQELGGNEYEDVSMDVPEQEDWEAAQDPMVVEPGPRRHSTKRPPTPRQSPTHIQPTPSKSSRSSGSATAHVTETQQTAWWNFLEEPLPENTEGSGFWDQQHAAVTIEVPLPESHRGLLKAVSDFETFFVGALKRRAVEVHEKHLTPSERQQFQEAKEAEVRNFVAAKAFEALPPELKPDRSQAIGMRWLLTWKLKEDGERKAKARAILQGYQDPSYEHRATTTPVMTRMTRQLLLHEAARKRWRVRKGDVTGAFLQGREYPQTLYCTPCPEICQAMGLKPGEITKIKRGCYGLVDAPLEWYKSVCEYLEELGLQKSWSDPCCWLWKPNGSIAGMIAGHVDDFLFAGPADNPAWQEIEKKIQQKYKWTDWEENSFVQCGVLIEAQKDGSFFLSQPKYLDKVSEISLSAVRRKDANAPTSEKEKSLLRAVFGALSWHAQQELDLFYTMKGMWRIVEDDGMRFRAKKSVVFGVACQFLILPFLGFSAAKAFDLDPVYGIMLITVTSSPGGAYSNWWCSVCNADLALSIAMTTCSTILSCGLTPLNMLLYSYCAYGELLNFNFLKLVQPVLIAAVAIGCGLTVSRLYPKSRWIWNIVGNVCGVLLIALNVFVSSNDHPVWDKEPKFYACVSIPCLCSVVIALGLAKVSCRVPGPEAVAIAVEVCYQNTGLAMAIALSSFEEDDASKAAGVPLFYAALQVLVLPIFLLLAWKLDMTYAKRNEPLWRVIFISHQPKGSTEEASVIPAPSSVCSRSSKNSEEVQAANDVKEVDLEQGKGKQEEGPVKE</sequence>
<dbReference type="InterPro" id="IPR002657">
    <property type="entry name" value="BilAc:Na_symport/Acr3"/>
</dbReference>
<feature type="transmembrane region" description="Helical" evidence="8">
    <location>
        <begin position="1656"/>
        <end position="1677"/>
    </location>
</feature>
<reference evidence="12" key="2">
    <citation type="submission" date="2024-04" db="EMBL/GenBank/DDBJ databases">
        <authorList>
            <person name="Chen Y."/>
            <person name="Shah S."/>
            <person name="Dougan E. K."/>
            <person name="Thang M."/>
            <person name="Chan C."/>
        </authorList>
    </citation>
    <scope>NUCLEOTIDE SEQUENCE [LARGE SCALE GENOMIC DNA]</scope>
</reference>
<keyword evidence="5 8" id="KW-0472">Membrane</keyword>
<dbReference type="GO" id="GO:0016020">
    <property type="term" value="C:membrane"/>
    <property type="evidence" value="ECO:0007669"/>
    <property type="project" value="UniProtKB-SubCell"/>
</dbReference>
<organism evidence="11">
    <name type="scientific">Cladocopium goreaui</name>
    <dbReference type="NCBI Taxonomy" id="2562237"/>
    <lineage>
        <taxon>Eukaryota</taxon>
        <taxon>Sar</taxon>
        <taxon>Alveolata</taxon>
        <taxon>Dinophyceae</taxon>
        <taxon>Suessiales</taxon>
        <taxon>Symbiodiniaceae</taxon>
        <taxon>Cladocopium</taxon>
    </lineage>
</organism>
<feature type="transmembrane region" description="Helical" evidence="8">
    <location>
        <begin position="1615"/>
        <end position="1636"/>
    </location>
</feature>
<keyword evidence="4 8" id="KW-1133">Transmembrane helix</keyword>
<feature type="compositionally biased region" description="Basic and acidic residues" evidence="7">
    <location>
        <begin position="232"/>
        <end position="246"/>
    </location>
</feature>
<feature type="transmembrane region" description="Helical" evidence="8">
    <location>
        <begin position="1682"/>
        <end position="1702"/>
    </location>
</feature>
<accession>A0A9P1C8Y3</accession>
<feature type="region of interest" description="Disordered" evidence="7">
    <location>
        <begin position="206"/>
        <end position="262"/>
    </location>
</feature>
<feature type="region of interest" description="Disordered" evidence="7">
    <location>
        <begin position="815"/>
        <end position="844"/>
    </location>
</feature>
<dbReference type="InterPro" id="IPR013103">
    <property type="entry name" value="RVT_2"/>
</dbReference>
<evidence type="ECO:0000313" key="11">
    <source>
        <dbReference type="EMBL" id="CAI3987025.1"/>
    </source>
</evidence>
<dbReference type="Proteomes" id="UP001152797">
    <property type="component" value="Unassembled WGS sequence"/>
</dbReference>
<keyword evidence="6" id="KW-0175">Coiled coil</keyword>
<gene>
    <name evidence="11" type="ORF">C1SCF055_LOCUS14332</name>
</gene>
<dbReference type="EMBL" id="CAMXCT010001125">
    <property type="protein sequence ID" value="CAI3987025.1"/>
    <property type="molecule type" value="Genomic_DNA"/>
</dbReference>
<dbReference type="Gene3D" id="1.20.1530.20">
    <property type="match status" value="1"/>
</dbReference>
<evidence type="ECO:0000256" key="7">
    <source>
        <dbReference type="SAM" id="MobiDB-lite"/>
    </source>
</evidence>
<feature type="coiled-coil region" evidence="6">
    <location>
        <begin position="852"/>
        <end position="879"/>
    </location>
</feature>
<keyword evidence="3 8" id="KW-0812">Transmembrane</keyword>
<dbReference type="PANTHER" id="PTHR10361:SF28">
    <property type="entry name" value="P3 PROTEIN-RELATED"/>
    <property type="match status" value="1"/>
</dbReference>
<dbReference type="PANTHER" id="PTHR10361">
    <property type="entry name" value="SODIUM-BILE ACID COTRANSPORTER"/>
    <property type="match status" value="1"/>
</dbReference>
<keyword evidence="9" id="KW-0732">Signal</keyword>
<evidence type="ECO:0000256" key="9">
    <source>
        <dbReference type="SAM" id="SignalP"/>
    </source>
</evidence>
<dbReference type="Pfam" id="PF07727">
    <property type="entry name" value="RVT_2"/>
    <property type="match status" value="1"/>
</dbReference>
<evidence type="ECO:0000259" key="10">
    <source>
        <dbReference type="Pfam" id="PF07727"/>
    </source>
</evidence>
<evidence type="ECO:0000256" key="1">
    <source>
        <dbReference type="ARBA" id="ARBA00004141"/>
    </source>
</evidence>